<dbReference type="RefSeq" id="WP_343782631.1">
    <property type="nucleotide sequence ID" value="NZ_BAAACZ010000009.1"/>
</dbReference>
<dbReference type="EMBL" id="BAAACZ010000009">
    <property type="protein sequence ID" value="GAA0459545.1"/>
    <property type="molecule type" value="Genomic_DNA"/>
</dbReference>
<evidence type="ECO:0000256" key="1">
    <source>
        <dbReference type="SAM" id="Phobius"/>
    </source>
</evidence>
<feature type="transmembrane region" description="Helical" evidence="1">
    <location>
        <begin position="45"/>
        <end position="64"/>
    </location>
</feature>
<comment type="caution">
    <text evidence="2">The sequence shown here is derived from an EMBL/GenBank/DDBJ whole genome shotgun (WGS) entry which is preliminary data.</text>
</comment>
<protein>
    <recommendedName>
        <fullName evidence="4">DUF4181 domain-containing protein</fullName>
    </recommendedName>
</protein>
<keyword evidence="1" id="KW-1133">Transmembrane helix</keyword>
<evidence type="ECO:0008006" key="4">
    <source>
        <dbReference type="Google" id="ProtNLM"/>
    </source>
</evidence>
<keyword evidence="1" id="KW-0472">Membrane</keyword>
<feature type="transmembrane region" description="Helical" evidence="1">
    <location>
        <begin position="6"/>
        <end position="24"/>
    </location>
</feature>
<sequence>MIETMVIVAFIMFITWLLMCYVYIKYNLPVEMYRTVNQFHKWLEISLFVMFIASVTVLMLTSLYTFLEPVIIAFLTIGFGVRAYMEYKHGIEEKSHLPDLVGAFGSSAALIVVIMFLI</sequence>
<keyword evidence="1" id="KW-0812">Transmembrane</keyword>
<dbReference type="Proteomes" id="UP001500740">
    <property type="component" value="Unassembled WGS sequence"/>
</dbReference>
<feature type="transmembrane region" description="Helical" evidence="1">
    <location>
        <begin position="97"/>
        <end position="117"/>
    </location>
</feature>
<dbReference type="InterPro" id="IPR025441">
    <property type="entry name" value="DUF4181"/>
</dbReference>
<name>A0ABN0ZUM0_9BACI</name>
<reference evidence="2 3" key="1">
    <citation type="journal article" date="2019" name="Int. J. Syst. Evol. Microbiol.">
        <title>The Global Catalogue of Microorganisms (GCM) 10K type strain sequencing project: providing services to taxonomists for standard genome sequencing and annotation.</title>
        <authorList>
            <consortium name="The Broad Institute Genomics Platform"/>
            <consortium name="The Broad Institute Genome Sequencing Center for Infectious Disease"/>
            <person name="Wu L."/>
            <person name="Ma J."/>
        </authorList>
    </citation>
    <scope>NUCLEOTIDE SEQUENCE [LARGE SCALE GENOMIC DNA]</scope>
    <source>
        <strain evidence="2 3">JCM 14193</strain>
    </source>
</reference>
<evidence type="ECO:0000313" key="3">
    <source>
        <dbReference type="Proteomes" id="UP001500740"/>
    </source>
</evidence>
<gene>
    <name evidence="2" type="ORF">GCM10008935_13560</name>
</gene>
<accession>A0ABN0ZUM0</accession>
<dbReference type="Pfam" id="PF13789">
    <property type="entry name" value="DUF4181"/>
    <property type="match status" value="1"/>
</dbReference>
<proteinExistence type="predicted"/>
<evidence type="ECO:0000313" key="2">
    <source>
        <dbReference type="EMBL" id="GAA0459545.1"/>
    </source>
</evidence>
<organism evidence="2 3">
    <name type="scientific">Alkalibacillus silvisoli</name>
    <dbReference type="NCBI Taxonomy" id="392823"/>
    <lineage>
        <taxon>Bacteria</taxon>
        <taxon>Bacillati</taxon>
        <taxon>Bacillota</taxon>
        <taxon>Bacilli</taxon>
        <taxon>Bacillales</taxon>
        <taxon>Bacillaceae</taxon>
        <taxon>Alkalibacillus</taxon>
    </lineage>
</organism>
<keyword evidence="3" id="KW-1185">Reference proteome</keyword>